<accession>A0A7X8TJJ6</accession>
<dbReference type="PANTHER" id="PTHR42915">
    <property type="entry name" value="HYPOTHETICAL 460 KDA PROTEIN IN FEUA-SIGW INTERGENIC REGION [PRECURSOR]"/>
    <property type="match status" value="1"/>
</dbReference>
<organism evidence="4 5">
    <name type="scientific">Nesterenkonia sedimenti</name>
    <dbReference type="NCBI Taxonomy" id="1463632"/>
    <lineage>
        <taxon>Bacteria</taxon>
        <taxon>Bacillati</taxon>
        <taxon>Actinomycetota</taxon>
        <taxon>Actinomycetes</taxon>
        <taxon>Micrococcales</taxon>
        <taxon>Micrococcaceae</taxon>
        <taxon>Nesterenkonia</taxon>
    </lineage>
</organism>
<evidence type="ECO:0000256" key="1">
    <source>
        <dbReference type="SAM" id="MobiDB-lite"/>
    </source>
</evidence>
<name>A0A7X8TJJ6_9MICC</name>
<gene>
    <name evidence="4" type="ORF">HGQ17_06990</name>
</gene>
<dbReference type="RefSeq" id="WP_168887248.1">
    <property type="nucleotide sequence ID" value="NZ_JABAHY010000005.1"/>
</dbReference>
<protein>
    <submittedName>
        <fullName evidence="4">DUF1343 domain-containing protein</fullName>
    </submittedName>
</protein>
<dbReference type="InterPro" id="IPR008302">
    <property type="entry name" value="NamZ"/>
</dbReference>
<dbReference type="GO" id="GO:0033922">
    <property type="term" value="F:peptidoglycan beta-N-acetylmuramidase activity"/>
    <property type="evidence" value="ECO:0007669"/>
    <property type="project" value="InterPro"/>
</dbReference>
<feature type="domain" description="Peptidoglycan beta-N-acetylmuramidase NamZ C-terminal" evidence="3">
    <location>
        <begin position="228"/>
        <end position="367"/>
    </location>
</feature>
<reference evidence="4 5" key="1">
    <citation type="submission" date="2020-04" db="EMBL/GenBank/DDBJ databases">
        <title>Nesterenkonia sp. nov., isolated from marine sediment.</title>
        <authorList>
            <person name="Zhang G."/>
        </authorList>
    </citation>
    <scope>NUCLEOTIDE SEQUENCE [LARGE SCALE GENOMIC DNA]</scope>
    <source>
        <strain evidence="4 5">MY13</strain>
    </source>
</reference>
<evidence type="ECO:0000313" key="4">
    <source>
        <dbReference type="EMBL" id="NLS09754.1"/>
    </source>
</evidence>
<dbReference type="InterPro" id="IPR048503">
    <property type="entry name" value="NamZ_C"/>
</dbReference>
<evidence type="ECO:0000259" key="3">
    <source>
        <dbReference type="Pfam" id="PF20732"/>
    </source>
</evidence>
<proteinExistence type="predicted"/>
<dbReference type="InterPro" id="IPR048502">
    <property type="entry name" value="NamZ_N"/>
</dbReference>
<feature type="region of interest" description="Disordered" evidence="1">
    <location>
        <begin position="365"/>
        <end position="385"/>
    </location>
</feature>
<dbReference type="PIRSF" id="PIRSF016719">
    <property type="entry name" value="UCP016719"/>
    <property type="match status" value="1"/>
</dbReference>
<comment type="caution">
    <text evidence="4">The sequence shown here is derived from an EMBL/GenBank/DDBJ whole genome shotgun (WGS) entry which is preliminary data.</text>
</comment>
<evidence type="ECO:0000259" key="2">
    <source>
        <dbReference type="Pfam" id="PF07075"/>
    </source>
</evidence>
<keyword evidence="5" id="KW-1185">Reference proteome</keyword>
<dbReference type="Gene3D" id="3.40.50.12170">
    <property type="entry name" value="Uncharacterised protein PF07075, DUF1343"/>
    <property type="match status" value="1"/>
</dbReference>
<dbReference type="EMBL" id="JABAHY010000005">
    <property type="protein sequence ID" value="NLS09754.1"/>
    <property type="molecule type" value="Genomic_DNA"/>
</dbReference>
<evidence type="ECO:0000313" key="5">
    <source>
        <dbReference type="Proteomes" id="UP000523139"/>
    </source>
</evidence>
<dbReference type="PANTHER" id="PTHR42915:SF1">
    <property type="entry name" value="PEPTIDOGLYCAN BETA-N-ACETYLMURAMIDASE NAMZ"/>
    <property type="match status" value="1"/>
</dbReference>
<dbReference type="Pfam" id="PF20732">
    <property type="entry name" value="NamZ_C"/>
    <property type="match status" value="1"/>
</dbReference>
<sequence>MASVQTGLDRVLNGEAILPAGPLAFCTNYTSVTEDLGRGVDALLAAGAGIRSLLTPEHGYWGAAQAGESGGDSSDAATGLPILDTYLLEGEGLDALLRRTEAPQVVVDMQDIGTRFYTYMWTLYDLLCSAARTETAVTVLDRPNPLGTRSAGPGLAPEAASFVGRVSIPLQHGRTLGELALWFNEVHVPAATGSKAELEVITCTENRPLGAHRWVMPSPNMPTTTTAVLYPATGLIEGTTLSEGRGTTAPFELFGAAWTDSRLAAALREHQLPGLEVREAVFRPTFSKWAGETVHGVQFHLTDAEAFEPVTTGWKVLKTIAQLYPEQQLWREQTDATRPPFIDLLWGSAALREGIDDDAELTEVLAASPAAEEPPAATDLYSSHR</sequence>
<dbReference type="Pfam" id="PF07075">
    <property type="entry name" value="NamZ_N"/>
    <property type="match status" value="1"/>
</dbReference>
<dbReference type="Proteomes" id="UP000523139">
    <property type="component" value="Unassembled WGS sequence"/>
</dbReference>
<feature type="compositionally biased region" description="Low complexity" evidence="1">
    <location>
        <begin position="366"/>
        <end position="377"/>
    </location>
</feature>
<feature type="domain" description="Peptidoglycan beta-N-acetylmuramidase NamZ N-terminal" evidence="2">
    <location>
        <begin position="24"/>
        <end position="224"/>
    </location>
</feature>
<dbReference type="Gene3D" id="3.90.1150.140">
    <property type="match status" value="1"/>
</dbReference>
<dbReference type="AlphaFoldDB" id="A0A7X8TJJ6"/>